<dbReference type="EMBL" id="AAWL01000027">
    <property type="protein sequence ID" value="EAX46592.1"/>
    <property type="molecule type" value="Genomic_DNA"/>
</dbReference>
<accession>A1HTP2</accession>
<reference evidence="2 3" key="1">
    <citation type="submission" date="2007-01" db="EMBL/GenBank/DDBJ databases">
        <title>Annotation of the draft genome assembly of Thermosinus carboxydivorans Nor1.</title>
        <authorList>
            <consortium name="US DOE Joint Genome Institute (JGI-ORNL)"/>
            <person name="Larimer F."/>
            <person name="Land M."/>
            <person name="Hauser L."/>
        </authorList>
    </citation>
    <scope>NUCLEOTIDE SEQUENCE [LARGE SCALE GENOMIC DNA]</scope>
    <source>
        <strain evidence="2 3">Nor1</strain>
    </source>
</reference>
<dbReference type="RefSeq" id="WP_007290396.1">
    <property type="nucleotide sequence ID" value="NZ_AAWL01000027.1"/>
</dbReference>
<reference evidence="2 3" key="2">
    <citation type="submission" date="2007-01" db="EMBL/GenBank/DDBJ databases">
        <title>Sequencing of the draft genome and assembly of Thermosinus carboxydivorans Nor1.</title>
        <authorList>
            <consortium name="US DOE Joint Genome Institute (JGI-PGF)"/>
            <person name="Copeland A."/>
            <person name="Lucas S."/>
            <person name="Lapidus A."/>
            <person name="Barry K."/>
            <person name="Glavina del Rio T."/>
            <person name="Dalin E."/>
            <person name="Tice H."/>
            <person name="Bruce D."/>
            <person name="Pitluck S."/>
            <person name="Richardson P."/>
        </authorList>
    </citation>
    <scope>NUCLEOTIDE SEQUENCE [LARGE SCALE GENOMIC DNA]</scope>
    <source>
        <strain evidence="2 3">Nor1</strain>
    </source>
</reference>
<organism evidence="2 3">
    <name type="scientific">Thermosinus carboxydivorans Nor1</name>
    <dbReference type="NCBI Taxonomy" id="401526"/>
    <lineage>
        <taxon>Bacteria</taxon>
        <taxon>Bacillati</taxon>
        <taxon>Bacillota</taxon>
        <taxon>Negativicutes</taxon>
        <taxon>Selenomonadales</taxon>
        <taxon>Sporomusaceae</taxon>
        <taxon>Thermosinus</taxon>
    </lineage>
</organism>
<dbReference type="Proteomes" id="UP000005139">
    <property type="component" value="Unassembled WGS sequence"/>
</dbReference>
<protein>
    <submittedName>
        <fullName evidence="2">Uncharacterized protein</fullName>
    </submittedName>
</protein>
<keyword evidence="3" id="KW-1185">Reference proteome</keyword>
<dbReference type="AlphaFoldDB" id="A1HTP2"/>
<evidence type="ECO:0000313" key="3">
    <source>
        <dbReference type="Proteomes" id="UP000005139"/>
    </source>
</evidence>
<dbReference type="OrthoDB" id="1685273at2"/>
<feature type="region of interest" description="Disordered" evidence="1">
    <location>
        <begin position="1"/>
        <end position="23"/>
    </location>
</feature>
<feature type="compositionally biased region" description="Low complexity" evidence="1">
    <location>
        <begin position="86"/>
        <end position="95"/>
    </location>
</feature>
<name>A1HTP2_9FIRM</name>
<proteinExistence type="predicted"/>
<evidence type="ECO:0000256" key="1">
    <source>
        <dbReference type="SAM" id="MobiDB-lite"/>
    </source>
</evidence>
<comment type="caution">
    <text evidence="2">The sequence shown here is derived from an EMBL/GenBank/DDBJ whole genome shotgun (WGS) entry which is preliminary data.</text>
</comment>
<sequence>MRPKLRRMARPNWKQDNEDGQDSRIITNQYSINAERATPHGAVQGAGTAMQQDAITSQAILALLQKISSQLDNLQQTQGGQGGQQSSGAALLSGGQQETANLQQEAIVTQQLENLFSQILQNKPNTIGLQECQQEQQGSQRKILSGENKVSSVAAQTAAQVLAQAQYELSNELEASLKKLKQVISESEKIANKISNLLGEENKGQQSR</sequence>
<evidence type="ECO:0000313" key="2">
    <source>
        <dbReference type="EMBL" id="EAX46592.1"/>
    </source>
</evidence>
<dbReference type="eggNOG" id="ENOG5032YTD">
    <property type="taxonomic scope" value="Bacteria"/>
</dbReference>
<feature type="region of interest" description="Disordered" evidence="1">
    <location>
        <begin position="75"/>
        <end position="95"/>
    </location>
</feature>
<gene>
    <name evidence="2" type="ORF">TcarDRAFT_0494</name>
</gene>